<name>A0A0E9VC41_ANGAN</name>
<reference evidence="1" key="1">
    <citation type="submission" date="2014-11" db="EMBL/GenBank/DDBJ databases">
        <authorList>
            <person name="Amaro Gonzalez C."/>
        </authorList>
    </citation>
    <scope>NUCLEOTIDE SEQUENCE</scope>
</reference>
<dbReference type="AlphaFoldDB" id="A0A0E9VC41"/>
<sequence>MRACRKINGLHINASNCSDKHYKGLNNLHSQRILLDIHALFSFL</sequence>
<organism evidence="1">
    <name type="scientific">Anguilla anguilla</name>
    <name type="common">European freshwater eel</name>
    <name type="synonym">Muraena anguilla</name>
    <dbReference type="NCBI Taxonomy" id="7936"/>
    <lineage>
        <taxon>Eukaryota</taxon>
        <taxon>Metazoa</taxon>
        <taxon>Chordata</taxon>
        <taxon>Craniata</taxon>
        <taxon>Vertebrata</taxon>
        <taxon>Euteleostomi</taxon>
        <taxon>Actinopterygii</taxon>
        <taxon>Neopterygii</taxon>
        <taxon>Teleostei</taxon>
        <taxon>Anguilliformes</taxon>
        <taxon>Anguillidae</taxon>
        <taxon>Anguilla</taxon>
    </lineage>
</organism>
<dbReference type="EMBL" id="GBXM01033547">
    <property type="protein sequence ID" value="JAH75030.1"/>
    <property type="molecule type" value="Transcribed_RNA"/>
</dbReference>
<accession>A0A0E9VC41</accession>
<evidence type="ECO:0000313" key="1">
    <source>
        <dbReference type="EMBL" id="JAH75030.1"/>
    </source>
</evidence>
<proteinExistence type="predicted"/>
<reference evidence="1" key="2">
    <citation type="journal article" date="2015" name="Fish Shellfish Immunol.">
        <title>Early steps in the European eel (Anguilla anguilla)-Vibrio vulnificus interaction in the gills: Role of the RtxA13 toxin.</title>
        <authorList>
            <person name="Callol A."/>
            <person name="Pajuelo D."/>
            <person name="Ebbesson L."/>
            <person name="Teles M."/>
            <person name="MacKenzie S."/>
            <person name="Amaro C."/>
        </authorList>
    </citation>
    <scope>NUCLEOTIDE SEQUENCE</scope>
</reference>
<protein>
    <submittedName>
        <fullName evidence="1">Uncharacterized protein</fullName>
    </submittedName>
</protein>